<sequence length="127" mass="14140">MTKYGGRHRRGGEMKCADGSVPTEASEAAEVESQEAEEQPQLEEEKKEGMGGRRHRHHSRRHHHHRRHKTVRVPKGVHVKAKTLRRLLKSKGLKVSGKKATLRARARKAHLIRGGNVPTAASTAATV</sequence>
<evidence type="ECO:0000259" key="2">
    <source>
        <dbReference type="PROSITE" id="PS50800"/>
    </source>
</evidence>
<dbReference type="EMBL" id="MN740664">
    <property type="protein sequence ID" value="QHS79904.1"/>
    <property type="molecule type" value="Genomic_DNA"/>
</dbReference>
<dbReference type="Gene3D" id="1.10.720.30">
    <property type="entry name" value="SAP domain"/>
    <property type="match status" value="1"/>
</dbReference>
<organism evidence="3">
    <name type="scientific">viral metagenome</name>
    <dbReference type="NCBI Taxonomy" id="1070528"/>
    <lineage>
        <taxon>unclassified sequences</taxon>
        <taxon>metagenomes</taxon>
        <taxon>organismal metagenomes</taxon>
    </lineage>
</organism>
<feature type="compositionally biased region" description="Basic residues" evidence="1">
    <location>
        <begin position="1"/>
        <end position="10"/>
    </location>
</feature>
<feature type="compositionally biased region" description="Basic residues" evidence="1">
    <location>
        <begin position="52"/>
        <end position="79"/>
    </location>
</feature>
<feature type="region of interest" description="Disordered" evidence="1">
    <location>
        <begin position="1"/>
        <end position="79"/>
    </location>
</feature>
<evidence type="ECO:0000313" key="3">
    <source>
        <dbReference type="EMBL" id="QHS79904.1"/>
    </source>
</evidence>
<protein>
    <recommendedName>
        <fullName evidence="2">SAP domain-containing protein</fullName>
    </recommendedName>
</protein>
<feature type="compositionally biased region" description="Acidic residues" evidence="1">
    <location>
        <begin position="27"/>
        <end position="42"/>
    </location>
</feature>
<evidence type="ECO:0000256" key="1">
    <source>
        <dbReference type="SAM" id="MobiDB-lite"/>
    </source>
</evidence>
<dbReference type="AlphaFoldDB" id="A0A6C0AJC6"/>
<proteinExistence type="predicted"/>
<name>A0A6C0AJC6_9ZZZZ</name>
<feature type="domain" description="SAP" evidence="2">
    <location>
        <begin position="76"/>
        <end position="110"/>
    </location>
</feature>
<dbReference type="PROSITE" id="PS50800">
    <property type="entry name" value="SAP"/>
    <property type="match status" value="1"/>
</dbReference>
<dbReference type="InterPro" id="IPR003034">
    <property type="entry name" value="SAP_dom"/>
</dbReference>
<reference evidence="3" key="1">
    <citation type="journal article" date="2020" name="Nature">
        <title>Giant virus diversity and host interactions through global metagenomics.</title>
        <authorList>
            <person name="Schulz F."/>
            <person name="Roux S."/>
            <person name="Paez-Espino D."/>
            <person name="Jungbluth S."/>
            <person name="Walsh D.A."/>
            <person name="Denef V.J."/>
            <person name="McMahon K.D."/>
            <person name="Konstantinidis K.T."/>
            <person name="Eloe-Fadrosh E.A."/>
            <person name="Kyrpides N.C."/>
            <person name="Woyke T."/>
        </authorList>
    </citation>
    <scope>NUCLEOTIDE SEQUENCE</scope>
    <source>
        <strain evidence="3">GVMAG-S-1035375-24</strain>
    </source>
</reference>
<accession>A0A6C0AJC6</accession>
<dbReference type="InterPro" id="IPR036361">
    <property type="entry name" value="SAP_dom_sf"/>
</dbReference>